<dbReference type="OrthoDB" id="1845982at2759"/>
<name>A0A200PNA7_MACCD</name>
<reference evidence="2 3" key="1">
    <citation type="journal article" date="2017" name="Mol. Plant">
        <title>The Genome of Medicinal Plant Macleaya cordata Provides New Insights into Benzylisoquinoline Alkaloids Metabolism.</title>
        <authorList>
            <person name="Liu X."/>
            <person name="Liu Y."/>
            <person name="Huang P."/>
            <person name="Ma Y."/>
            <person name="Qing Z."/>
            <person name="Tang Q."/>
            <person name="Cao H."/>
            <person name="Cheng P."/>
            <person name="Zheng Y."/>
            <person name="Yuan Z."/>
            <person name="Zhou Y."/>
            <person name="Liu J."/>
            <person name="Tang Z."/>
            <person name="Zhuo Y."/>
            <person name="Zhang Y."/>
            <person name="Yu L."/>
            <person name="Huang J."/>
            <person name="Yang P."/>
            <person name="Peng Q."/>
            <person name="Zhang J."/>
            <person name="Jiang W."/>
            <person name="Zhang Z."/>
            <person name="Lin K."/>
            <person name="Ro D.K."/>
            <person name="Chen X."/>
            <person name="Xiong X."/>
            <person name="Shang Y."/>
            <person name="Huang S."/>
            <person name="Zeng J."/>
        </authorList>
    </citation>
    <scope>NUCLEOTIDE SEQUENCE [LARGE SCALE GENOMIC DNA]</scope>
    <source>
        <strain evidence="3">cv. BLH2017</strain>
        <tissue evidence="2">Root</tissue>
    </source>
</reference>
<comment type="caution">
    <text evidence="2">The sequence shown here is derived from an EMBL/GenBank/DDBJ whole genome shotgun (WGS) entry which is preliminary data.</text>
</comment>
<dbReference type="InterPro" id="IPR055290">
    <property type="entry name" value="At3g26010-like"/>
</dbReference>
<dbReference type="Pfam" id="PF08268">
    <property type="entry name" value="FBA_3"/>
    <property type="match status" value="1"/>
</dbReference>
<dbReference type="AlphaFoldDB" id="A0A200PNA7"/>
<dbReference type="InParanoid" id="A0A200PNA7"/>
<evidence type="ECO:0000313" key="3">
    <source>
        <dbReference type="Proteomes" id="UP000195402"/>
    </source>
</evidence>
<proteinExistence type="predicted"/>
<evidence type="ECO:0000313" key="2">
    <source>
        <dbReference type="EMBL" id="OUZ99689.1"/>
    </source>
</evidence>
<dbReference type="STRING" id="56857.A0A200PNA7"/>
<protein>
    <submittedName>
        <fullName evidence="2">F-box associated domain</fullName>
    </submittedName>
</protein>
<feature type="domain" description="F-box associated beta-propeller type 3" evidence="1">
    <location>
        <begin position="96"/>
        <end position="320"/>
    </location>
</feature>
<dbReference type="Proteomes" id="UP000195402">
    <property type="component" value="Unassembled WGS sequence"/>
</dbReference>
<organism evidence="2 3">
    <name type="scientific">Macleaya cordata</name>
    <name type="common">Five-seeded plume-poppy</name>
    <name type="synonym">Bocconia cordata</name>
    <dbReference type="NCBI Taxonomy" id="56857"/>
    <lineage>
        <taxon>Eukaryota</taxon>
        <taxon>Viridiplantae</taxon>
        <taxon>Streptophyta</taxon>
        <taxon>Embryophyta</taxon>
        <taxon>Tracheophyta</taxon>
        <taxon>Spermatophyta</taxon>
        <taxon>Magnoliopsida</taxon>
        <taxon>Ranunculales</taxon>
        <taxon>Papaveraceae</taxon>
        <taxon>Papaveroideae</taxon>
        <taxon>Macleaya</taxon>
    </lineage>
</organism>
<dbReference type="OMA" id="DENLWHC"/>
<evidence type="ECO:0000259" key="1">
    <source>
        <dbReference type="Pfam" id="PF08268"/>
    </source>
</evidence>
<keyword evidence="3" id="KW-1185">Reference proteome</keyword>
<dbReference type="NCBIfam" id="TIGR01640">
    <property type="entry name" value="F_box_assoc_1"/>
    <property type="match status" value="1"/>
</dbReference>
<sequence>MEMHSSSDAFYEILTRVSLGNLMRQCKWVCKDWEKFTYETMFKLMHSQRTQTVSGYFIKSSERYDEYRYDFVTIVDHSPQIIPSPSLDFLPRNTKIVASSNDGILCCVNNSNHRHPIYYICKPTTHSWRMIPKPRTRFVTESMAMVVRQSYPELYCKIIRLSRPKKGPGYHCEIFSSKEWAWKRLSDITLPYCVFIKLGGGIYVKRGFHWLTTDDRVFVFYVEEQIWTTFRLPEEHEVIQKMNKKLIHFEGNIGVIFTSRNWMRLWILHDRQTNTWINKFNINLRWLHRKTKSRYSWVLDIYSNDIVLMRNNDEVIWYNCSNRTYITSRLPSKTTMIGEVYSFDSDLVPCSLRS</sequence>
<gene>
    <name evidence="2" type="ORF">BVC80_9063g55</name>
</gene>
<dbReference type="InterPro" id="IPR013187">
    <property type="entry name" value="F-box-assoc_dom_typ3"/>
</dbReference>
<dbReference type="PANTHER" id="PTHR35546:SF16">
    <property type="entry name" value="F-BOX ASSOCIATED UBIQUITINATION EFFECTOR FAMILY PROTEIN-RELATED"/>
    <property type="match status" value="1"/>
</dbReference>
<dbReference type="InterPro" id="IPR017451">
    <property type="entry name" value="F-box-assoc_interact_dom"/>
</dbReference>
<accession>A0A200PNA7</accession>
<dbReference type="EMBL" id="MVGT01004391">
    <property type="protein sequence ID" value="OUZ99689.1"/>
    <property type="molecule type" value="Genomic_DNA"/>
</dbReference>
<dbReference type="PANTHER" id="PTHR35546">
    <property type="entry name" value="F-BOX PROTEIN INTERACTION DOMAIN PROTEIN-RELATED"/>
    <property type="match status" value="1"/>
</dbReference>